<evidence type="ECO:0000313" key="3">
    <source>
        <dbReference type="EMBL" id="CAA6821485.1"/>
    </source>
</evidence>
<name>A0A6S6TQC1_9BACT</name>
<keyword evidence="2" id="KW-0812">Transmembrane</keyword>
<feature type="transmembrane region" description="Helical" evidence="2">
    <location>
        <begin position="15"/>
        <end position="33"/>
    </location>
</feature>
<gene>
    <name evidence="3" type="ORF">HELGO_WM19046</name>
</gene>
<accession>A0A6S6TQC1</accession>
<keyword evidence="2" id="KW-1133">Transmembrane helix</keyword>
<feature type="region of interest" description="Disordered" evidence="1">
    <location>
        <begin position="36"/>
        <end position="65"/>
    </location>
</feature>
<evidence type="ECO:0000256" key="2">
    <source>
        <dbReference type="SAM" id="Phobius"/>
    </source>
</evidence>
<protein>
    <submittedName>
        <fullName evidence="3">Uncharacterized protein</fullName>
    </submittedName>
</protein>
<organism evidence="3">
    <name type="scientific">uncultured Sulfurovum sp</name>
    <dbReference type="NCBI Taxonomy" id="269237"/>
    <lineage>
        <taxon>Bacteria</taxon>
        <taxon>Pseudomonadati</taxon>
        <taxon>Campylobacterota</taxon>
        <taxon>Epsilonproteobacteria</taxon>
        <taxon>Campylobacterales</taxon>
        <taxon>Sulfurovaceae</taxon>
        <taxon>Sulfurovum</taxon>
        <taxon>environmental samples</taxon>
    </lineage>
</organism>
<sequence length="152" mass="17156">MSNETKKWYQSVPDLLKALAVVITAITGLIIAIDKPSDNKETPPKEPSAQTSVFDGKYQGIRGYTDDDRRSPLNYCLKRYAFNATIENNKLTFKSDNRTFTGEVNSKGVVFINETDIWPQPKQGLIITGAIENAKMTSEYCGNGYFRLYKEK</sequence>
<keyword evidence="2" id="KW-0472">Membrane</keyword>
<evidence type="ECO:0000256" key="1">
    <source>
        <dbReference type="SAM" id="MobiDB-lite"/>
    </source>
</evidence>
<dbReference type="EMBL" id="CACVAS010000116">
    <property type="protein sequence ID" value="CAA6821485.1"/>
    <property type="molecule type" value="Genomic_DNA"/>
</dbReference>
<proteinExistence type="predicted"/>
<dbReference type="AlphaFoldDB" id="A0A6S6TQC1"/>
<reference evidence="3" key="1">
    <citation type="submission" date="2020-01" db="EMBL/GenBank/DDBJ databases">
        <authorList>
            <person name="Meier V. D."/>
            <person name="Meier V D."/>
        </authorList>
    </citation>
    <scope>NUCLEOTIDE SEQUENCE</scope>
    <source>
        <strain evidence="3">HLG_WM_MAG_01</strain>
    </source>
</reference>